<dbReference type="GO" id="GO:0044205">
    <property type="term" value="P:'de novo' UMP biosynthetic process"/>
    <property type="evidence" value="ECO:0007669"/>
    <property type="project" value="UniProtKB-UniPathway"/>
</dbReference>
<dbReference type="FunFam" id="3.40.50.1370:FF:000002">
    <property type="entry name" value="Aspartate carbamoyltransferase 2"/>
    <property type="match status" value="1"/>
</dbReference>
<evidence type="ECO:0000256" key="5">
    <source>
        <dbReference type="ARBA" id="ARBA00022975"/>
    </source>
</evidence>
<keyword evidence="9" id="KW-0472">Membrane</keyword>
<comment type="pathway">
    <text evidence="1">Pyrimidine metabolism; UMP biosynthesis via de novo pathway; (S)-dihydroorotate from bicarbonate: step 2/3.</text>
</comment>
<dbReference type="OrthoDB" id="1924069at2759"/>
<dbReference type="Proteomes" id="UP000220797">
    <property type="component" value="Unassembled WGS sequence"/>
</dbReference>
<dbReference type="PRINTS" id="PR00101">
    <property type="entry name" value="ATCASE"/>
</dbReference>
<evidence type="ECO:0000256" key="1">
    <source>
        <dbReference type="ARBA" id="ARBA00004852"/>
    </source>
</evidence>
<evidence type="ECO:0000256" key="4">
    <source>
        <dbReference type="ARBA" id="ARBA00022679"/>
    </source>
</evidence>
<evidence type="ECO:0000256" key="7">
    <source>
        <dbReference type="ARBA" id="ARBA00048859"/>
    </source>
</evidence>
<dbReference type="InterPro" id="IPR006132">
    <property type="entry name" value="Asp/Orn_carbamoyltranf_P-bd"/>
</dbReference>
<dbReference type="PRINTS" id="PR00100">
    <property type="entry name" value="AOTCASE"/>
</dbReference>
<dbReference type="RefSeq" id="XP_028527967.1">
    <property type="nucleotide sequence ID" value="XM_028671301.1"/>
</dbReference>
<keyword evidence="4 8" id="KW-0808">Transferase</keyword>
<feature type="domain" description="Aspartate/ornithine carbamoyltransferase carbamoyl-P binding" evidence="11">
    <location>
        <begin position="61"/>
        <end position="202"/>
    </location>
</feature>
<keyword evidence="9" id="KW-0812">Transmembrane</keyword>
<dbReference type="GO" id="GO:0004070">
    <property type="term" value="F:aspartate carbamoyltransferase activity"/>
    <property type="evidence" value="ECO:0007669"/>
    <property type="project" value="UniProtKB-EC"/>
</dbReference>
<feature type="transmembrane region" description="Helical" evidence="9">
    <location>
        <begin position="6"/>
        <end position="24"/>
    </location>
</feature>
<evidence type="ECO:0000259" key="10">
    <source>
        <dbReference type="Pfam" id="PF00185"/>
    </source>
</evidence>
<dbReference type="VEuPathDB" id="PlasmoDB:PGAL8A_00255900"/>
<dbReference type="GO" id="GO:0006520">
    <property type="term" value="P:amino acid metabolic process"/>
    <property type="evidence" value="ECO:0007669"/>
    <property type="project" value="InterPro"/>
</dbReference>
<dbReference type="SUPFAM" id="SSF53671">
    <property type="entry name" value="Aspartate/ornithine carbamoyltransferase"/>
    <property type="match status" value="1"/>
</dbReference>
<keyword evidence="13" id="KW-1185">Reference proteome</keyword>
<evidence type="ECO:0000313" key="12">
    <source>
        <dbReference type="EMBL" id="CRG95154.1"/>
    </source>
</evidence>
<dbReference type="GeneID" id="39731087"/>
<evidence type="ECO:0000313" key="13">
    <source>
        <dbReference type="Proteomes" id="UP000220797"/>
    </source>
</evidence>
<name>A0A1J1GRU6_PLAGA</name>
<dbReference type="InterPro" id="IPR002082">
    <property type="entry name" value="Asp_carbamoyltransf"/>
</dbReference>
<dbReference type="EMBL" id="CVMV01000032">
    <property type="protein sequence ID" value="CRG95154.1"/>
    <property type="molecule type" value="Genomic_DNA"/>
</dbReference>
<dbReference type="InterPro" id="IPR006130">
    <property type="entry name" value="Asp/Orn_carbamoylTrfase"/>
</dbReference>
<dbReference type="OMA" id="VLIMHPG"/>
<dbReference type="InterPro" id="IPR036901">
    <property type="entry name" value="Asp/Orn_carbamoylTrfase_sf"/>
</dbReference>
<accession>A0A1J1GRU6</accession>
<feature type="domain" description="Aspartate/ornithine carbamoyltransferase Asp/Orn-binding" evidence="10">
    <location>
        <begin position="215"/>
        <end position="372"/>
    </location>
</feature>
<dbReference type="GO" id="GO:0016597">
    <property type="term" value="F:amino acid binding"/>
    <property type="evidence" value="ECO:0007669"/>
    <property type="project" value="InterPro"/>
</dbReference>
<comment type="catalytic activity">
    <reaction evidence="7">
        <text>carbamoyl phosphate + L-aspartate = N-carbamoyl-L-aspartate + phosphate + H(+)</text>
        <dbReference type="Rhea" id="RHEA:20013"/>
        <dbReference type="ChEBI" id="CHEBI:15378"/>
        <dbReference type="ChEBI" id="CHEBI:29991"/>
        <dbReference type="ChEBI" id="CHEBI:32814"/>
        <dbReference type="ChEBI" id="CHEBI:43474"/>
        <dbReference type="ChEBI" id="CHEBI:58228"/>
        <dbReference type="EC" id="2.1.3.2"/>
    </reaction>
</comment>
<dbReference type="PANTHER" id="PTHR45753:SF6">
    <property type="entry name" value="ASPARTATE CARBAMOYLTRANSFERASE"/>
    <property type="match status" value="1"/>
</dbReference>
<reference evidence="12" key="1">
    <citation type="submission" date="2015-04" db="EMBL/GenBank/DDBJ databases">
        <authorList>
            <consortium name="Pathogen Informatics"/>
        </authorList>
    </citation>
    <scope>NUCLEOTIDE SEQUENCE [LARGE SCALE GENOMIC DNA]</scope>
    <source>
        <strain evidence="12">8A</strain>
    </source>
</reference>
<keyword evidence="9" id="KW-1133">Transmembrane helix</keyword>
<evidence type="ECO:0000256" key="2">
    <source>
        <dbReference type="ARBA" id="ARBA00008896"/>
    </source>
</evidence>
<protein>
    <recommendedName>
        <fullName evidence="3">aspartate carbamoyltransferase</fullName>
        <ecNumber evidence="3">2.1.3.2</ecNumber>
    </recommendedName>
</protein>
<evidence type="ECO:0000256" key="8">
    <source>
        <dbReference type="RuleBase" id="RU003634"/>
    </source>
</evidence>
<gene>
    <name evidence="12" type="ORF">PGAL8A_00255900</name>
</gene>
<dbReference type="Gene3D" id="3.40.50.1370">
    <property type="entry name" value="Aspartate/ornithine carbamoyltransferase"/>
    <property type="match status" value="2"/>
</dbReference>
<dbReference type="UniPathway" id="UPA00070">
    <property type="reaction ID" value="UER00116"/>
</dbReference>
<dbReference type="NCBIfam" id="NF002032">
    <property type="entry name" value="PRK00856.1"/>
    <property type="match status" value="1"/>
</dbReference>
<dbReference type="EC" id="2.1.3.2" evidence="3"/>
<evidence type="ECO:0000256" key="6">
    <source>
        <dbReference type="ARBA" id="ARBA00043884"/>
    </source>
</evidence>
<comment type="caution">
    <text evidence="12">The sequence shown here is derived from an EMBL/GenBank/DDBJ whole genome shotgun (WGS) entry which is preliminary data.</text>
</comment>
<dbReference type="Pfam" id="PF00185">
    <property type="entry name" value="OTCace"/>
    <property type="match status" value="1"/>
</dbReference>
<sequence>MVENLCYICLTVTIIIVTLFVYITSEKKKKKKKQLILDKKFYLNKKYNIDLDKIIKKMKNKNVINIDDINDDELLAILFTSKKFETILKNNEDCKYLDDKVFCSVFLEPSTRTRCSFDSAILKLGSKVINITDMNSTSFYKGETVQDAFTILSKYVDGIIYRDSSNDNVDIAIKSSSKPIINAGNGTGEHPTQSLLDFYTIYNFFPHILEKDKNKKINIAFVGDLKNGRTVHSLSKLLSRYNVNFNFISCKSLEAPDNLIKTITNNLKINGFYNENSIKKFDNLEKGLKDAHIIYMTRIQKERFSDINEYNNYKDAFILDNKTLKNTRKDAKILHPLPRVNEIKVEVDNNPKSVYFLQAENGLYVRMALLYLIFS</sequence>
<dbReference type="InterPro" id="IPR006131">
    <property type="entry name" value="Asp_carbamoyltransf_Asp/Orn-bd"/>
</dbReference>
<dbReference type="NCBIfam" id="TIGR00670">
    <property type="entry name" value="asp_carb_tr"/>
    <property type="match status" value="1"/>
</dbReference>
<dbReference type="Pfam" id="PF02729">
    <property type="entry name" value="OTCace_N"/>
    <property type="match status" value="1"/>
</dbReference>
<comment type="function">
    <text evidence="6">Catalyzes the condensation of carbamoyl phosphate and aspartate to form carbamoyl aspartate and inorganic phosphate, the committed step in the de novo pyrimidine nucleotide biosynthesis pathway.</text>
</comment>
<evidence type="ECO:0000256" key="9">
    <source>
        <dbReference type="SAM" id="Phobius"/>
    </source>
</evidence>
<organism evidence="12 13">
    <name type="scientific">Plasmodium gallinaceum</name>
    <dbReference type="NCBI Taxonomy" id="5849"/>
    <lineage>
        <taxon>Eukaryota</taxon>
        <taxon>Sar</taxon>
        <taxon>Alveolata</taxon>
        <taxon>Apicomplexa</taxon>
        <taxon>Aconoidasida</taxon>
        <taxon>Haemosporida</taxon>
        <taxon>Plasmodiidae</taxon>
        <taxon>Plasmodium</taxon>
        <taxon>Plasmodium (Haemamoeba)</taxon>
    </lineage>
</organism>
<dbReference type="AlphaFoldDB" id="A0A1J1GRU6"/>
<dbReference type="GO" id="GO:0006207">
    <property type="term" value="P:'de novo' pyrimidine nucleobase biosynthetic process"/>
    <property type="evidence" value="ECO:0007669"/>
    <property type="project" value="InterPro"/>
</dbReference>
<dbReference type="PROSITE" id="PS00097">
    <property type="entry name" value="CARBAMOYLTRANSFERASE"/>
    <property type="match status" value="1"/>
</dbReference>
<proteinExistence type="inferred from homology"/>
<comment type="similarity">
    <text evidence="2">Belongs to the aspartate/ornithine carbamoyltransferase superfamily. ATCase family.</text>
</comment>
<keyword evidence="5" id="KW-0665">Pyrimidine biosynthesis</keyword>
<dbReference type="PANTHER" id="PTHR45753">
    <property type="entry name" value="ORNITHINE CARBAMOYLTRANSFERASE, MITOCHONDRIAL"/>
    <property type="match status" value="1"/>
</dbReference>
<evidence type="ECO:0000259" key="11">
    <source>
        <dbReference type="Pfam" id="PF02729"/>
    </source>
</evidence>
<evidence type="ECO:0000256" key="3">
    <source>
        <dbReference type="ARBA" id="ARBA00013008"/>
    </source>
</evidence>